<dbReference type="Pfam" id="PF00069">
    <property type="entry name" value="Pkinase"/>
    <property type="match status" value="1"/>
</dbReference>
<dbReference type="Proteomes" id="UP000683925">
    <property type="component" value="Unassembled WGS sequence"/>
</dbReference>
<dbReference type="PANTHER" id="PTHR24347">
    <property type="entry name" value="SERINE/THREONINE-PROTEIN KINASE"/>
    <property type="match status" value="1"/>
</dbReference>
<evidence type="ECO:0000313" key="3">
    <source>
        <dbReference type="EMBL" id="CAD8142420.1"/>
    </source>
</evidence>
<feature type="coiled-coil region" evidence="1">
    <location>
        <begin position="801"/>
        <end position="854"/>
    </location>
</feature>
<keyword evidence="4" id="KW-1185">Reference proteome</keyword>
<name>A0A8S1SR57_PAROT</name>
<evidence type="ECO:0000256" key="1">
    <source>
        <dbReference type="SAM" id="Coils"/>
    </source>
</evidence>
<dbReference type="GO" id="GO:0005524">
    <property type="term" value="F:ATP binding"/>
    <property type="evidence" value="ECO:0007669"/>
    <property type="project" value="InterPro"/>
</dbReference>
<dbReference type="GO" id="GO:0004672">
    <property type="term" value="F:protein kinase activity"/>
    <property type="evidence" value="ECO:0007669"/>
    <property type="project" value="InterPro"/>
</dbReference>
<feature type="coiled-coil region" evidence="1">
    <location>
        <begin position="729"/>
        <end position="756"/>
    </location>
</feature>
<dbReference type="OMA" id="NQLESCD"/>
<organism evidence="3 4">
    <name type="scientific">Paramecium octaurelia</name>
    <dbReference type="NCBI Taxonomy" id="43137"/>
    <lineage>
        <taxon>Eukaryota</taxon>
        <taxon>Sar</taxon>
        <taxon>Alveolata</taxon>
        <taxon>Ciliophora</taxon>
        <taxon>Intramacronucleata</taxon>
        <taxon>Oligohymenophorea</taxon>
        <taxon>Peniculida</taxon>
        <taxon>Parameciidae</taxon>
        <taxon>Paramecium</taxon>
    </lineage>
</organism>
<dbReference type="OrthoDB" id="320393at2759"/>
<dbReference type="InterPro" id="IPR008271">
    <property type="entry name" value="Ser/Thr_kinase_AS"/>
</dbReference>
<dbReference type="InterPro" id="IPR000719">
    <property type="entry name" value="Prot_kinase_dom"/>
</dbReference>
<accession>A0A8S1SR57</accession>
<dbReference type="PROSITE" id="PS00108">
    <property type="entry name" value="PROTEIN_KINASE_ST"/>
    <property type="match status" value="1"/>
</dbReference>
<evidence type="ECO:0000259" key="2">
    <source>
        <dbReference type="PROSITE" id="PS50011"/>
    </source>
</evidence>
<dbReference type="EMBL" id="CAJJDP010000012">
    <property type="protein sequence ID" value="CAD8142420.1"/>
    <property type="molecule type" value="Genomic_DNA"/>
</dbReference>
<dbReference type="PROSITE" id="PS50011">
    <property type="entry name" value="PROTEIN_KINASE_DOM"/>
    <property type="match status" value="1"/>
</dbReference>
<sequence length="1183" mass="142620">MNYNAQFILFPTLKQYSQTNETITIDGTTYKKFKSPINQGEEGIVYKGQNVQTNEIVAIKECKTIQLKSIQAIQKNNQPHIIRIIGVVKQQNGQLIAVFEFAHGEFQQFMITKNEKNLSDEEKNDCFFQMMGGVDQLHQLGFFHRDVKPENFVYIKGPNNKMTIKLIDFGLVQDNKENITYTNVIGTPYYLAPEVFEDGNSSSNNQTRLLTGDTIFQGISMQDVFDKIQTIEQEDINRQIEDNNKNKAKEKHLMKYMLSLIPSQRISLQEIFNFYEPQQIMEQKEQEQIYVEMKQYKDEELKQKLNEFQFKKQEKMAQMKRDVERIMEEDNLEELKFLLDKLIQEKTNETQRKNQQTKNNQIAQLNDQKRKDIQELTAKKQFLLDQLKYIKCTNKLIFEKFSEKQQILNEINSQDRKKQELLNYINDQIQKYKGIILKTKQRKNFIQQAQTKEELKEYNELTQEYEQYQKNQMIIFEKIVQEQELLEDQSSQLKWNQSRNWKKKNNNINLYQKQLNNNQMNNLLRFIKCNTEFPFIKEHKFKLKLKRRFKIRLNIITKYHKISKLQNFKKKQFSNMNLYSNQLLLINYAIASLKKLSRLKIDSKLRLKSHINACNKLIKNFWINISQNLRSQTKNQLIIRKNIILSKNQKYANQITQIITQIGQAFDCLNNLKQLISQRTLLSYIQYTQLYSQFQKSLKSFEKHHSLLHQQIYNDQQIELKNQERIKALKITKYQLDQFNQKMNQLKDQLTNLIKIEYQNNEKTQNLINTRLTKIDQNTIQQYELYVKFTQFNQLESCDIVQNQIKQLEDFQGKLKEVEANEQEYINQVELIVKNIGEEKKREQEKEILQLNNQLQTRYIEYTKHLQTIKFQIPSVEFQQQMNQNKENLQKELKYEITILNELSQLYYENMDIKQRIQAYFDNFQNVYHQNKQWLENIIKNVTQKSQELNFCFINDNLIKNYEYLKNQEVQFFQVLTSINQKITNQQFNQQQLNEFKEYILKVYNEIDELTKKILVEDEIKVFNKAYQQNLESYEKLYALINYIKQYHLTKYYQRMKQNANNLKAIQQNKEESDYQKLFQSKQIEENEENSKKEKEAQDILLRYENVLLKNYNKIPIDAMQKDKEQIEKQIVEIENQIKYKNLVELRSRISDQTIVRDIINANYLDKIFVLTTLRKYNFEHKI</sequence>
<dbReference type="AlphaFoldDB" id="A0A8S1SR57"/>
<proteinExistence type="predicted"/>
<reference evidence="3" key="1">
    <citation type="submission" date="2021-01" db="EMBL/GenBank/DDBJ databases">
        <authorList>
            <consortium name="Genoscope - CEA"/>
            <person name="William W."/>
        </authorList>
    </citation>
    <scope>NUCLEOTIDE SEQUENCE</scope>
</reference>
<protein>
    <recommendedName>
        <fullName evidence="2">Protein kinase domain-containing protein</fullName>
    </recommendedName>
</protein>
<dbReference type="SMART" id="SM00220">
    <property type="entry name" value="S_TKc"/>
    <property type="match status" value="1"/>
</dbReference>
<feature type="domain" description="Protein kinase" evidence="2">
    <location>
        <begin position="31"/>
        <end position="281"/>
    </location>
</feature>
<gene>
    <name evidence="3" type="ORF">POCTA_138.1.T0130470</name>
</gene>
<evidence type="ECO:0000313" key="4">
    <source>
        <dbReference type="Proteomes" id="UP000683925"/>
    </source>
</evidence>
<feature type="coiled-coil region" evidence="1">
    <location>
        <begin position="332"/>
        <end position="386"/>
    </location>
</feature>
<comment type="caution">
    <text evidence="3">The sequence shown here is derived from an EMBL/GenBank/DDBJ whole genome shotgun (WGS) entry which is preliminary data.</text>
</comment>
<keyword evidence="1" id="KW-0175">Coiled coil</keyword>